<keyword evidence="2" id="KW-0436">Ligase</keyword>
<dbReference type="CDD" id="cd12118">
    <property type="entry name" value="ttLC_FACS_AEE21_like"/>
    <property type="match status" value="1"/>
</dbReference>
<evidence type="ECO:0000313" key="10">
    <source>
        <dbReference type="EMBL" id="QBK31782.1"/>
    </source>
</evidence>
<dbReference type="EMBL" id="CP036532">
    <property type="protein sequence ID" value="QBK31782.1"/>
    <property type="molecule type" value="Genomic_DNA"/>
</dbReference>
<dbReference type="InterPro" id="IPR000873">
    <property type="entry name" value="AMP-dep_synth/lig_dom"/>
</dbReference>
<dbReference type="SUPFAM" id="SSF56801">
    <property type="entry name" value="Acetyl-CoA synthetase-like"/>
    <property type="match status" value="1"/>
</dbReference>
<evidence type="ECO:0000256" key="3">
    <source>
        <dbReference type="ARBA" id="ARBA00022832"/>
    </source>
</evidence>
<dbReference type="InterPro" id="IPR025110">
    <property type="entry name" value="AMP-bd_C"/>
</dbReference>
<dbReference type="GO" id="GO:0016874">
    <property type="term" value="F:ligase activity"/>
    <property type="evidence" value="ECO:0007669"/>
    <property type="project" value="UniProtKB-KW"/>
</dbReference>
<dbReference type="InterPro" id="IPR042099">
    <property type="entry name" value="ANL_N_sf"/>
</dbReference>
<protein>
    <recommendedName>
        <fullName evidence="7">3-methylmercaptopropionyl-CoA ligase</fullName>
        <ecNumber evidence="6">6.2.1.44</ecNumber>
    </recommendedName>
</protein>
<dbReference type="Pfam" id="PF00501">
    <property type="entry name" value="AMP-binding"/>
    <property type="match status" value="1"/>
</dbReference>
<dbReference type="RefSeq" id="WP_131617432.1">
    <property type="nucleotide sequence ID" value="NZ_CP036532.1"/>
</dbReference>
<sequence>MGWMNDETGLERRAANYVPLTPLSHLKRAAAVHPLRDAVVYGTFRTNYAEHHARVSQLASALERHGIAPGDVVATVLPNIPAHVEAHFGVPACGAVLNAINVRLDLHTISYILDHGEARIVLVDTQFLGTVEAAIDEMESERQPMIVEVPDEKAGFHASGRHMTYEAFLAEGDPDFDWIMPEDEWESIALNYTSGTTGRPKGVVYHHRGAYLITLGTPIAWRMTLYPRYLTIVPLFHCNNWCHVWAMPALGGTTVCCRDVTAKAIYDAIADEGVTHFGGAPIVLNMIVNAREAERRAFDHVVEVFTAGAPPAAATLAAIEPLGFNITQVYGLTETYGPATECTWQDGQWDHLKGAERAAVKARQGVPFPNMDHIAVMDPDTMRQVPMDGAATGEIMMRGNATMKGYYKNPRATAEAFRGGYFHTGDIAVQHTDSYVQITDRAKDIIISGGENVSSVEVEGALMHHPAVLLCAVVAKPDEKWGEVPCAFVELKDGAEASDAELIAFARQRLAGFKTPKHVVFCELPKTSTGKVQKLELRRRASEF</sequence>
<dbReference type="KEGG" id="rpod:E0E05_14925"/>
<evidence type="ECO:0000313" key="11">
    <source>
        <dbReference type="Proteomes" id="UP000293719"/>
    </source>
</evidence>
<evidence type="ECO:0000259" key="9">
    <source>
        <dbReference type="Pfam" id="PF13193"/>
    </source>
</evidence>
<feature type="domain" description="AMP-binding enzyme C-terminal" evidence="9">
    <location>
        <begin position="457"/>
        <end position="531"/>
    </location>
</feature>
<evidence type="ECO:0000256" key="5">
    <source>
        <dbReference type="ARBA" id="ARBA00051915"/>
    </source>
</evidence>
<dbReference type="Gene3D" id="3.30.300.30">
    <property type="match status" value="1"/>
</dbReference>
<dbReference type="InterPro" id="IPR045851">
    <property type="entry name" value="AMP-bd_C_sf"/>
</dbReference>
<dbReference type="PROSITE" id="PS00455">
    <property type="entry name" value="AMP_BINDING"/>
    <property type="match status" value="1"/>
</dbReference>
<dbReference type="AlphaFoldDB" id="A0A4P6V2Z4"/>
<dbReference type="GeneID" id="90768598"/>
<accession>A0A4P6V2Z4</accession>
<dbReference type="PANTHER" id="PTHR43859:SF4">
    <property type="entry name" value="BUTANOATE--COA LIGASE AAE1-RELATED"/>
    <property type="match status" value="1"/>
</dbReference>
<dbReference type="Proteomes" id="UP000293719">
    <property type="component" value="Chromosome"/>
</dbReference>
<dbReference type="EC" id="6.2.1.44" evidence="6"/>
<dbReference type="OrthoDB" id="9803968at2"/>
<dbReference type="Pfam" id="PF13193">
    <property type="entry name" value="AMP-binding_C"/>
    <property type="match status" value="1"/>
</dbReference>
<proteinExistence type="inferred from homology"/>
<name>A0A4P6V2Z4_9HYPH</name>
<reference evidence="10 11" key="1">
    <citation type="journal article" date="2017" name="Int. J. Syst. Evol. Microbiol.">
        <title>Roseitalea porphyridii gen. nov., sp. nov., isolated from a red alga, and reclassification of Hoeflea suaedae Chung et al. 2013 as Pseudohoeflea suaedae gen. nov., comb. nov.</title>
        <authorList>
            <person name="Hyeon J.W."/>
            <person name="Jeong S.E."/>
            <person name="Baek K."/>
            <person name="Jeon C.O."/>
        </authorList>
    </citation>
    <scope>NUCLEOTIDE SEQUENCE [LARGE SCALE GENOMIC DNA]</scope>
    <source>
        <strain evidence="10 11">MA7-20</strain>
    </source>
</reference>
<dbReference type="PANTHER" id="PTHR43859">
    <property type="entry name" value="ACYL-ACTIVATING ENZYME"/>
    <property type="match status" value="1"/>
</dbReference>
<feature type="domain" description="AMP-dependent synthetase/ligase" evidence="8">
    <location>
        <begin position="27"/>
        <end position="407"/>
    </location>
</feature>
<keyword evidence="4" id="KW-0443">Lipid metabolism</keyword>
<evidence type="ECO:0000256" key="2">
    <source>
        <dbReference type="ARBA" id="ARBA00022598"/>
    </source>
</evidence>
<evidence type="ECO:0000256" key="1">
    <source>
        <dbReference type="ARBA" id="ARBA00006432"/>
    </source>
</evidence>
<dbReference type="FunFam" id="3.30.300.30:FF:000008">
    <property type="entry name" value="2,3-dihydroxybenzoate-AMP ligase"/>
    <property type="match status" value="1"/>
</dbReference>
<dbReference type="InterPro" id="IPR020845">
    <property type="entry name" value="AMP-binding_CS"/>
</dbReference>
<dbReference type="NCBIfam" id="NF006020">
    <property type="entry name" value="PRK08162.1"/>
    <property type="match status" value="1"/>
</dbReference>
<gene>
    <name evidence="10" type="ORF">E0E05_14925</name>
</gene>
<evidence type="ECO:0000256" key="4">
    <source>
        <dbReference type="ARBA" id="ARBA00023098"/>
    </source>
</evidence>
<evidence type="ECO:0000259" key="8">
    <source>
        <dbReference type="Pfam" id="PF00501"/>
    </source>
</evidence>
<keyword evidence="11" id="KW-1185">Reference proteome</keyword>
<keyword evidence="3" id="KW-0276">Fatty acid metabolism</keyword>
<evidence type="ECO:0000256" key="6">
    <source>
        <dbReference type="ARBA" id="ARBA00066616"/>
    </source>
</evidence>
<dbReference type="GO" id="GO:0006631">
    <property type="term" value="P:fatty acid metabolic process"/>
    <property type="evidence" value="ECO:0007669"/>
    <property type="project" value="UniProtKB-KW"/>
</dbReference>
<comment type="catalytic activity">
    <reaction evidence="5">
        <text>3-(methylsulfanyl)propanoate + ATP + CoA = 3-(methylsulfanyl)propanoyl-CoA + AMP + diphosphate</text>
        <dbReference type="Rhea" id="RHEA:43052"/>
        <dbReference type="ChEBI" id="CHEBI:30616"/>
        <dbReference type="ChEBI" id="CHEBI:33019"/>
        <dbReference type="ChEBI" id="CHEBI:49016"/>
        <dbReference type="ChEBI" id="CHEBI:57287"/>
        <dbReference type="ChEBI" id="CHEBI:82815"/>
        <dbReference type="ChEBI" id="CHEBI:456215"/>
        <dbReference type="EC" id="6.2.1.44"/>
    </reaction>
    <physiologicalReaction direction="left-to-right" evidence="5">
        <dbReference type="Rhea" id="RHEA:43053"/>
    </physiologicalReaction>
</comment>
<organism evidence="10 11">
    <name type="scientific">Roseitalea porphyridii</name>
    <dbReference type="NCBI Taxonomy" id="1852022"/>
    <lineage>
        <taxon>Bacteria</taxon>
        <taxon>Pseudomonadati</taxon>
        <taxon>Pseudomonadota</taxon>
        <taxon>Alphaproteobacteria</taxon>
        <taxon>Hyphomicrobiales</taxon>
        <taxon>Ahrensiaceae</taxon>
        <taxon>Roseitalea</taxon>
    </lineage>
</organism>
<evidence type="ECO:0000256" key="7">
    <source>
        <dbReference type="ARBA" id="ARBA00067668"/>
    </source>
</evidence>
<comment type="similarity">
    <text evidence="1">Belongs to the ATP-dependent AMP-binding enzyme family.</text>
</comment>
<dbReference type="Gene3D" id="3.40.50.12780">
    <property type="entry name" value="N-terminal domain of ligase-like"/>
    <property type="match status" value="1"/>
</dbReference>